<organism evidence="2 3">
    <name type="scientific">Friedmanniomyces endolithicus</name>
    <dbReference type="NCBI Taxonomy" id="329885"/>
    <lineage>
        <taxon>Eukaryota</taxon>
        <taxon>Fungi</taxon>
        <taxon>Dikarya</taxon>
        <taxon>Ascomycota</taxon>
        <taxon>Pezizomycotina</taxon>
        <taxon>Dothideomycetes</taxon>
        <taxon>Dothideomycetidae</taxon>
        <taxon>Mycosphaerellales</taxon>
        <taxon>Teratosphaeriaceae</taxon>
        <taxon>Friedmanniomyces</taxon>
    </lineage>
</organism>
<feature type="compositionally biased region" description="Low complexity" evidence="1">
    <location>
        <begin position="700"/>
        <end position="713"/>
    </location>
</feature>
<name>A0A4U0VHY5_9PEZI</name>
<reference evidence="2 3" key="1">
    <citation type="submission" date="2017-03" db="EMBL/GenBank/DDBJ databases">
        <title>Genomes of endolithic fungi from Antarctica.</title>
        <authorList>
            <person name="Coleine C."/>
            <person name="Masonjones S."/>
            <person name="Stajich J.E."/>
        </authorList>
    </citation>
    <scope>NUCLEOTIDE SEQUENCE [LARGE SCALE GENOMIC DNA]</scope>
    <source>
        <strain evidence="2 3">CCFEE 5311</strain>
    </source>
</reference>
<dbReference type="STRING" id="329885.A0A4U0VHY5"/>
<evidence type="ECO:0000313" key="2">
    <source>
        <dbReference type="EMBL" id="TKA48754.1"/>
    </source>
</evidence>
<comment type="caution">
    <text evidence="2">The sequence shown here is derived from an EMBL/GenBank/DDBJ whole genome shotgun (WGS) entry which is preliminary data.</text>
</comment>
<dbReference type="EMBL" id="NAJP01000003">
    <property type="protein sequence ID" value="TKA48754.1"/>
    <property type="molecule type" value="Genomic_DNA"/>
</dbReference>
<dbReference type="AlphaFoldDB" id="A0A4U0VHY5"/>
<sequence>MSQRPNISSRDRRLLELQSAIDAEPEKLETAFLNISRRSYQPPKASGDGVVKLATKPVSYAYHTESALAISPPLCTNKCNICSSQYRSLELQRECEGQCYDRACTDNEASHMIADYISTTKRNLAETRELLLEYGDILARRWLKYDPTRRKTVLRTAMPDMFAMEWLGAYYLFDEEGDKLATGDRANLDYKRRKGWLLPYVNVEVMSRDAQKLLVLLFLRTNRDPNDLLAYDIERTKTAFRDHHVKICYNHHCVVVCNEAGQVGALTPWSRDGVHRGDIVGFPRANLGFEAARDLSVFLRNITKTILENVPPEARHGCLELDGHAEKYMAAVSVNGGLAYVDRPFFKPESFDLSRLRHLLQSLPGAAVDKLKLMQTDILFFREKLAEIRSSRYHRKLSEEAQTKDLLRSVIYVVGHVEVATIVVNTSFALLVKMGRDARNVTRGQPLPEVYDLALGCVEQLLSGYYRIYREGLPALLDHCDDLKHKTKHTKQTPYESFRGDPLVWNLTRLCTRAIDVSQVQSFHLGYIDALLASSEEQRERIDKVLCEHLSEMLVVDEALTMVTDHLPPSHRYYEIPGVMEWLVPAHTIDLGESRHQELLRRFTKLVAAKHPSEETTKDNLRRLQTTHTLASEFWREMRKVWSQCLPTSIIITSHLSEFDSTTHSTDFQKQCDRYEAELLQQEEASKARSTKPRQPAPAPVATQVPFDAGPSTPSTPPAPVLRKDKIKTRPDEATQDAAALAEAVAQLQLADEAAAVADAPPPNPTIVVCRESIVVFGRMFGRDAGNRGLTKWTDLVAALNDAGLTPVHAGGSAVTFAHSDPRKGAITMHAPHPGLKAVVCRSGFSGTRTPLFYRGSIYHGNTEEVLVESVYDEEELASAS</sequence>
<dbReference type="OrthoDB" id="2922289at2759"/>
<gene>
    <name evidence="2" type="ORF">B0A54_00890</name>
</gene>
<dbReference type="Proteomes" id="UP000310066">
    <property type="component" value="Unassembled WGS sequence"/>
</dbReference>
<evidence type="ECO:0000313" key="3">
    <source>
        <dbReference type="Proteomes" id="UP000310066"/>
    </source>
</evidence>
<evidence type="ECO:0000256" key="1">
    <source>
        <dbReference type="SAM" id="MobiDB-lite"/>
    </source>
</evidence>
<feature type="region of interest" description="Disordered" evidence="1">
    <location>
        <begin position="684"/>
        <end position="725"/>
    </location>
</feature>
<proteinExistence type="predicted"/>
<accession>A0A4U0VHY5</accession>
<protein>
    <submittedName>
        <fullName evidence="2">Uncharacterized protein</fullName>
    </submittedName>
</protein>